<comment type="caution">
    <text evidence="1">The sequence shown here is derived from an EMBL/GenBank/DDBJ whole genome shotgun (WGS) entry which is preliminary data.</text>
</comment>
<proteinExistence type="predicted"/>
<dbReference type="Proteomes" id="UP000828941">
    <property type="component" value="Chromosome 1"/>
</dbReference>
<evidence type="ECO:0000313" key="2">
    <source>
        <dbReference type="Proteomes" id="UP000828941"/>
    </source>
</evidence>
<name>A0ACB9Q607_BAUVA</name>
<protein>
    <submittedName>
        <fullName evidence="1">Uncharacterized protein</fullName>
    </submittedName>
</protein>
<keyword evidence="2" id="KW-1185">Reference proteome</keyword>
<reference evidence="1 2" key="1">
    <citation type="journal article" date="2022" name="DNA Res.">
        <title>Chromosomal-level genome assembly of the orchid tree Bauhinia variegata (Leguminosae; Cercidoideae) supports the allotetraploid origin hypothesis of Bauhinia.</title>
        <authorList>
            <person name="Zhong Y."/>
            <person name="Chen Y."/>
            <person name="Zheng D."/>
            <person name="Pang J."/>
            <person name="Liu Y."/>
            <person name="Luo S."/>
            <person name="Meng S."/>
            <person name="Qian L."/>
            <person name="Wei D."/>
            <person name="Dai S."/>
            <person name="Zhou R."/>
        </authorList>
    </citation>
    <scope>NUCLEOTIDE SEQUENCE [LARGE SCALE GENOMIC DNA]</scope>
    <source>
        <strain evidence="1">BV-YZ2020</strain>
    </source>
</reference>
<accession>A0ACB9Q607</accession>
<evidence type="ECO:0000313" key="1">
    <source>
        <dbReference type="EMBL" id="KAI4356233.1"/>
    </source>
</evidence>
<sequence length="267" mass="30033">MGTTATTAIDPIWPLCNVAKKFGIWVPVDAAYAGSACICPDFCNSIDGIEEVDSFCFNGRRWFFTNLLCCCLWIKDPSDLTKSLSTNPTYWRNKISDSKKAIDYKDWQITLSKKFNALKLWMVLRSYGIGNLRSFLRNHVKMAKIFEELVKMDNRLEIFVPGTFSIVCFRLKPSAVAKVKSYSNGTKAHQNGKLASEDFVNQVNNKLLDLINGSGNVYMTHTVVAGSFVLRCAIGSTLTEEKHVIMMWEMEQEKANSILGKPKIALS</sequence>
<dbReference type="EMBL" id="CM039426">
    <property type="protein sequence ID" value="KAI4356233.1"/>
    <property type="molecule type" value="Genomic_DNA"/>
</dbReference>
<gene>
    <name evidence="1" type="ORF">L6164_000270</name>
</gene>
<organism evidence="1 2">
    <name type="scientific">Bauhinia variegata</name>
    <name type="common">Purple orchid tree</name>
    <name type="synonym">Phanera variegata</name>
    <dbReference type="NCBI Taxonomy" id="167791"/>
    <lineage>
        <taxon>Eukaryota</taxon>
        <taxon>Viridiplantae</taxon>
        <taxon>Streptophyta</taxon>
        <taxon>Embryophyta</taxon>
        <taxon>Tracheophyta</taxon>
        <taxon>Spermatophyta</taxon>
        <taxon>Magnoliopsida</taxon>
        <taxon>eudicotyledons</taxon>
        <taxon>Gunneridae</taxon>
        <taxon>Pentapetalae</taxon>
        <taxon>rosids</taxon>
        <taxon>fabids</taxon>
        <taxon>Fabales</taxon>
        <taxon>Fabaceae</taxon>
        <taxon>Cercidoideae</taxon>
        <taxon>Cercideae</taxon>
        <taxon>Bauhiniinae</taxon>
        <taxon>Bauhinia</taxon>
    </lineage>
</organism>